<organism evidence="1">
    <name type="scientific">Candidatus Kentrum sp. DK</name>
    <dbReference type="NCBI Taxonomy" id="2126562"/>
    <lineage>
        <taxon>Bacteria</taxon>
        <taxon>Pseudomonadati</taxon>
        <taxon>Pseudomonadota</taxon>
        <taxon>Gammaproteobacteria</taxon>
        <taxon>Candidatus Kentrum</taxon>
    </lineage>
</organism>
<sequence length="180" mass="20609">MGQFLAIGLATRISARKAEAEKAGLGREPLQEAIRKKFHYPPEIYTAADTDESYVFSLKDSIFQAELIPFLRTFYPLVYDKPIYYSNIVEKLEALPPSEWLSWAEGKPEEAFQIDPYGTDDYLDSNHSEVPVSYRSLLLSMEGKIVMETFGRQFSLFKYAMIRTFEQFSLSGALRVYVTG</sequence>
<dbReference type="EMBL" id="CAADEX010000001">
    <property type="protein sequence ID" value="VFJ42411.1"/>
    <property type="molecule type" value="Genomic_DNA"/>
</dbReference>
<dbReference type="AlphaFoldDB" id="A0A450RTD4"/>
<dbReference type="EMBL" id="CAADEY010000011">
    <property type="protein sequence ID" value="VFJ45465.1"/>
    <property type="molecule type" value="Genomic_DNA"/>
</dbReference>
<evidence type="ECO:0000313" key="2">
    <source>
        <dbReference type="EMBL" id="VFJ45465.1"/>
    </source>
</evidence>
<protein>
    <submittedName>
        <fullName evidence="1">Uncharacterized protein</fullName>
    </submittedName>
</protein>
<proteinExistence type="predicted"/>
<name>A0A450RTD4_9GAMM</name>
<reference evidence="1" key="1">
    <citation type="submission" date="2019-02" db="EMBL/GenBank/DDBJ databases">
        <authorList>
            <person name="Gruber-Vodicka R. H."/>
            <person name="Seah K. B. B."/>
        </authorList>
    </citation>
    <scope>NUCLEOTIDE SEQUENCE</scope>
    <source>
        <strain evidence="2">BECK_DK161</strain>
        <strain evidence="1">BECK_DK47</strain>
    </source>
</reference>
<evidence type="ECO:0000313" key="1">
    <source>
        <dbReference type="EMBL" id="VFJ42411.1"/>
    </source>
</evidence>
<accession>A0A450RTD4</accession>
<gene>
    <name evidence="1" type="ORF">BECKDK2373B_GA0170837_100134</name>
    <name evidence="2" type="ORF">BECKDK2373C_GA0170839_101143</name>
</gene>